<dbReference type="InterPro" id="IPR027417">
    <property type="entry name" value="P-loop_NTPase"/>
</dbReference>
<feature type="domain" description="Sulfotransferase" evidence="1">
    <location>
        <begin position="3"/>
        <end position="137"/>
    </location>
</feature>
<evidence type="ECO:0000313" key="2">
    <source>
        <dbReference type="EMBL" id="CAE0627931.1"/>
    </source>
</evidence>
<dbReference type="SUPFAM" id="SSF52540">
    <property type="entry name" value="P-loop containing nucleoside triphosphate hydrolases"/>
    <property type="match status" value="1"/>
</dbReference>
<accession>A0A7S4D468</accession>
<reference evidence="2" key="1">
    <citation type="submission" date="2021-01" db="EMBL/GenBank/DDBJ databases">
        <authorList>
            <person name="Corre E."/>
            <person name="Pelletier E."/>
            <person name="Niang G."/>
            <person name="Scheremetjew M."/>
            <person name="Finn R."/>
            <person name="Kale V."/>
            <person name="Holt S."/>
            <person name="Cochrane G."/>
            <person name="Meng A."/>
            <person name="Brown T."/>
            <person name="Cohen L."/>
        </authorList>
    </citation>
    <scope>NUCLEOTIDE SEQUENCE</scope>
    <source>
        <strain evidence="2">CCMP3107</strain>
    </source>
</reference>
<proteinExistence type="predicted"/>
<dbReference type="Pfam" id="PF00685">
    <property type="entry name" value="Sulfotransfer_1"/>
    <property type="match status" value="1"/>
</dbReference>
<dbReference type="AlphaFoldDB" id="A0A7S4D468"/>
<protein>
    <recommendedName>
        <fullName evidence="1">Sulfotransferase domain-containing protein</fullName>
    </recommendedName>
</protein>
<dbReference type="InterPro" id="IPR000863">
    <property type="entry name" value="Sulfotransferase_dom"/>
</dbReference>
<evidence type="ECO:0000259" key="1">
    <source>
        <dbReference type="Pfam" id="PF00685"/>
    </source>
</evidence>
<dbReference type="EMBL" id="HBIU01014283">
    <property type="protein sequence ID" value="CAE0627931.1"/>
    <property type="molecule type" value="Transcribed_RNA"/>
</dbReference>
<dbReference type="GO" id="GO:0008146">
    <property type="term" value="F:sulfotransferase activity"/>
    <property type="evidence" value="ECO:0007669"/>
    <property type="project" value="InterPro"/>
</dbReference>
<organism evidence="2">
    <name type="scientific">Heterosigma akashiwo</name>
    <name type="common">Chromophytic alga</name>
    <name type="synonym">Heterosigma carterae</name>
    <dbReference type="NCBI Taxonomy" id="2829"/>
    <lineage>
        <taxon>Eukaryota</taxon>
        <taxon>Sar</taxon>
        <taxon>Stramenopiles</taxon>
        <taxon>Ochrophyta</taxon>
        <taxon>Raphidophyceae</taxon>
        <taxon>Chattonellales</taxon>
        <taxon>Chattonellaceae</taxon>
        <taxon>Heterosigma</taxon>
    </lineage>
</organism>
<gene>
    <name evidence="2" type="ORF">HAKA00212_LOCUS6610</name>
</gene>
<dbReference type="Gene3D" id="3.40.50.300">
    <property type="entry name" value="P-loop containing nucleotide triphosphate hydrolases"/>
    <property type="match status" value="1"/>
</dbReference>
<name>A0A7S4D468_HETAK</name>
<sequence length="338" mass="38246">MEIQKTGSTKLKELFSGAINKCSSNVYWLSSASEGFSFYTSDIKTVRAHGVLPSDNTKLSYQMKPQFRCGAHHSDFEHLDTCLSSTAANVVYLTLLRNPVERVVSEFVHLKGGHPFRESGAWTTFQPSACNQTSFEQLHIPLNGDLQTKYKDLRSAINKEHTIEWRNHSALFTDFLEGGPASILLNAWVQLGESNPANNRMARHLAGPYTCEEDMSNSLLFQKAWLIKSAIHNLKTRFIYGLQDDLAFSIPKMNCEVQCLLNKIRPHDHYIRNCFSMDVSQIMTASGNTGEFNPDQGGHYKISATTQALILRHNHIDKTLFEFATEKNSVLRWCTEMC</sequence>